<dbReference type="AlphaFoldDB" id="A0A1H1C1K1"/>
<dbReference type="SMART" id="SM00903">
    <property type="entry name" value="Flavin_Reduct"/>
    <property type="match status" value="1"/>
</dbReference>
<evidence type="ECO:0000256" key="1">
    <source>
        <dbReference type="ARBA" id="ARBA00023002"/>
    </source>
</evidence>
<keyword evidence="4" id="KW-1185">Reference proteome</keyword>
<reference evidence="3 4" key="1">
    <citation type="submission" date="2016-10" db="EMBL/GenBank/DDBJ databases">
        <authorList>
            <person name="de Groot N.N."/>
        </authorList>
    </citation>
    <scope>NUCLEOTIDE SEQUENCE [LARGE SCALE GENOMIC DNA]</scope>
    <source>
        <strain evidence="3 4">DSM 20117</strain>
    </source>
</reference>
<dbReference type="Pfam" id="PF01613">
    <property type="entry name" value="Flavin_Reduct"/>
    <property type="match status" value="1"/>
</dbReference>
<feature type="domain" description="Flavin reductase like" evidence="2">
    <location>
        <begin position="30"/>
        <end position="179"/>
    </location>
</feature>
<dbReference type="Proteomes" id="UP000181917">
    <property type="component" value="Unassembled WGS sequence"/>
</dbReference>
<gene>
    <name evidence="3" type="ORF">SAMN04489742_1688</name>
</gene>
<dbReference type="Gene3D" id="2.30.110.10">
    <property type="entry name" value="Electron Transport, Fmn-binding Protein, Chain A"/>
    <property type="match status" value="1"/>
</dbReference>
<evidence type="ECO:0000259" key="2">
    <source>
        <dbReference type="SMART" id="SM00903"/>
    </source>
</evidence>
<sequence>MITAPSRLETLVPPAQLRDSIDVDTFKSAFRMHPAGVSVIAADAGNGPAAMTISSLTSVSTEPPLVTFSLSALSWSTPVFLEADTVVVHLLGSEHLRLAQLGATGRVDRFADKSAWTRLPTGEPVFKETYAWLRGHIVNRLEAGNSVICVAHIVQASVPDAAAAETSVPLVYHGRTWHQLGTHSAI</sequence>
<dbReference type="OrthoDB" id="8901155at2"/>
<name>A0A1H1C1K1_9MICC</name>
<dbReference type="InterPro" id="IPR002563">
    <property type="entry name" value="Flavin_Rdtase-like_dom"/>
</dbReference>
<dbReference type="STRING" id="37928.SAMN04489742_1688"/>
<dbReference type="GO" id="GO:0010181">
    <property type="term" value="F:FMN binding"/>
    <property type="evidence" value="ECO:0007669"/>
    <property type="project" value="InterPro"/>
</dbReference>
<dbReference type="SUPFAM" id="SSF50475">
    <property type="entry name" value="FMN-binding split barrel"/>
    <property type="match status" value="1"/>
</dbReference>
<evidence type="ECO:0000313" key="3">
    <source>
        <dbReference type="EMBL" id="SDQ58021.1"/>
    </source>
</evidence>
<dbReference type="EMBL" id="FNKH01000002">
    <property type="protein sequence ID" value="SDQ58021.1"/>
    <property type="molecule type" value="Genomic_DNA"/>
</dbReference>
<keyword evidence="1" id="KW-0560">Oxidoreductase</keyword>
<proteinExistence type="predicted"/>
<dbReference type="PANTHER" id="PTHR30466">
    <property type="entry name" value="FLAVIN REDUCTASE"/>
    <property type="match status" value="1"/>
</dbReference>
<dbReference type="GO" id="GO:0006208">
    <property type="term" value="P:pyrimidine nucleobase catabolic process"/>
    <property type="evidence" value="ECO:0007669"/>
    <property type="project" value="TreeGrafter"/>
</dbReference>
<dbReference type="InterPro" id="IPR050268">
    <property type="entry name" value="NADH-dep_flavin_reductase"/>
</dbReference>
<protein>
    <submittedName>
        <fullName evidence="3">NADH-FMN oxidoreductase RutF, flavin reductase (DIM6/NTAB) family</fullName>
    </submittedName>
</protein>
<dbReference type="InterPro" id="IPR012349">
    <property type="entry name" value="Split_barrel_FMN-bd"/>
</dbReference>
<dbReference type="GO" id="GO:0042602">
    <property type="term" value="F:riboflavin reductase (NADPH) activity"/>
    <property type="evidence" value="ECO:0007669"/>
    <property type="project" value="TreeGrafter"/>
</dbReference>
<dbReference type="KEGG" id="acry:AC20117_08915"/>
<evidence type="ECO:0000313" key="4">
    <source>
        <dbReference type="Proteomes" id="UP000181917"/>
    </source>
</evidence>
<organism evidence="3 4">
    <name type="scientific">Crystallibacter crystallopoietes</name>
    <dbReference type="NCBI Taxonomy" id="37928"/>
    <lineage>
        <taxon>Bacteria</taxon>
        <taxon>Bacillati</taxon>
        <taxon>Actinomycetota</taxon>
        <taxon>Actinomycetes</taxon>
        <taxon>Micrococcales</taxon>
        <taxon>Micrococcaceae</taxon>
        <taxon>Crystallibacter</taxon>
    </lineage>
</organism>
<dbReference type="PANTHER" id="PTHR30466:SF1">
    <property type="entry name" value="FMN REDUCTASE (NADH) RUTF"/>
    <property type="match status" value="1"/>
</dbReference>
<dbReference type="RefSeq" id="WP_074700032.1">
    <property type="nucleotide sequence ID" value="NZ_CP018863.1"/>
</dbReference>
<accession>A0A1H1C1K1</accession>